<dbReference type="AlphaFoldDB" id="A0A0G0REU8"/>
<dbReference type="EMBL" id="LBWR01000003">
    <property type="protein sequence ID" value="KKR12152.1"/>
    <property type="molecule type" value="Genomic_DNA"/>
</dbReference>
<name>A0A0G0REU8_9BACT</name>
<reference evidence="1 2" key="1">
    <citation type="journal article" date="2015" name="Nature">
        <title>rRNA introns, odd ribosomes, and small enigmatic genomes across a large radiation of phyla.</title>
        <authorList>
            <person name="Brown C.T."/>
            <person name="Hug L.A."/>
            <person name="Thomas B.C."/>
            <person name="Sharon I."/>
            <person name="Castelle C.J."/>
            <person name="Singh A."/>
            <person name="Wilkins M.J."/>
            <person name="Williams K.H."/>
            <person name="Banfield J.F."/>
        </authorList>
    </citation>
    <scope>NUCLEOTIDE SEQUENCE [LARGE SCALE GENOMIC DNA]</scope>
</reference>
<proteinExistence type="predicted"/>
<protein>
    <submittedName>
        <fullName evidence="1">Uncharacterized protein</fullName>
    </submittedName>
</protein>
<dbReference type="Proteomes" id="UP000034665">
    <property type="component" value="Unassembled WGS sequence"/>
</dbReference>
<evidence type="ECO:0000313" key="2">
    <source>
        <dbReference type="Proteomes" id="UP000034665"/>
    </source>
</evidence>
<comment type="caution">
    <text evidence="1">The sequence shown here is derived from an EMBL/GenBank/DDBJ whole genome shotgun (WGS) entry which is preliminary data.</text>
</comment>
<sequence length="48" mass="5185">MFVLEAIIGALGDDYLYASLGIPATATNCFAIHDWCGGKKEIKGIQRL</sequence>
<organism evidence="1 2">
    <name type="scientific">Candidatus Wolfebacteria bacterium GW2011_GWC2_39_22</name>
    <dbReference type="NCBI Taxonomy" id="1619013"/>
    <lineage>
        <taxon>Bacteria</taxon>
        <taxon>Candidatus Wolfeibacteriota</taxon>
    </lineage>
</organism>
<accession>A0A0G0REU8</accession>
<gene>
    <name evidence="1" type="ORF">UT41_C0003G0079</name>
</gene>
<evidence type="ECO:0000313" key="1">
    <source>
        <dbReference type="EMBL" id="KKR12152.1"/>
    </source>
</evidence>